<evidence type="ECO:0000313" key="3">
    <source>
        <dbReference type="Proteomes" id="UP000809829"/>
    </source>
</evidence>
<proteinExistence type="predicted"/>
<dbReference type="RefSeq" id="WP_205186269.1">
    <property type="nucleotide sequence ID" value="NZ_JAFBFC010000003.1"/>
</dbReference>
<dbReference type="PANTHER" id="PTHR12558">
    <property type="entry name" value="CELL DIVISION CYCLE 16,23,27"/>
    <property type="match status" value="1"/>
</dbReference>
<comment type="caution">
    <text evidence="2">The sequence shown here is derived from an EMBL/GenBank/DDBJ whole genome shotgun (WGS) entry which is preliminary data.</text>
</comment>
<dbReference type="SUPFAM" id="SSF48452">
    <property type="entry name" value="TPR-like"/>
    <property type="match status" value="1"/>
</dbReference>
<sequence length="341" mass="39675">MNIEKKVKQVEKEVIQKPRDARLRNTLALALMENNEYEKAFHQFQQAVKLERTVQSLTNLAYFIHHEGEWLDGEWHYEEEKPILLLEEVITMNPQSHFPYSLLGEIYAHQEKYEQAKRVLEQAVNLKATFENTSNLALCCEQLGMLDEAITMYNQAGSYGSDGYPRLYSRIGYGFCLLKRGKVNETRQLANELMTINTKESQGDEAQIADLYYEIGDYQSFLTIYATLDLHFYSVEHLPAYFYSLLKIGKVEEVERIAQSTITSKQNEINQTAHEKDWTEEERQECIEEMNKDIEYVQQAVSSVKAGMRPDVTYELAVERACYLFGCNVHGHPEYKEKRNG</sequence>
<gene>
    <name evidence="2" type="ORF">JOC83_001736</name>
</gene>
<accession>A0ABS2QWL9</accession>
<reference evidence="2 3" key="1">
    <citation type="submission" date="2021-01" db="EMBL/GenBank/DDBJ databases">
        <title>Genomic Encyclopedia of Type Strains, Phase IV (KMG-IV): sequencing the most valuable type-strain genomes for metagenomic binning, comparative biology and taxonomic classification.</title>
        <authorList>
            <person name="Goeker M."/>
        </authorList>
    </citation>
    <scope>NUCLEOTIDE SEQUENCE [LARGE SCALE GENOMIC DNA]</scope>
    <source>
        <strain evidence="2 3">DSM 104297</strain>
    </source>
</reference>
<dbReference type="Pfam" id="PF13181">
    <property type="entry name" value="TPR_8"/>
    <property type="match status" value="3"/>
</dbReference>
<name>A0ABS2QWL9_9BACI</name>
<dbReference type="InterPro" id="IPR011990">
    <property type="entry name" value="TPR-like_helical_dom_sf"/>
</dbReference>
<feature type="repeat" description="TPR" evidence="1">
    <location>
        <begin position="21"/>
        <end position="54"/>
    </location>
</feature>
<dbReference type="PROSITE" id="PS50005">
    <property type="entry name" value="TPR"/>
    <property type="match status" value="2"/>
</dbReference>
<dbReference type="InterPro" id="IPR019734">
    <property type="entry name" value="TPR_rpt"/>
</dbReference>
<organism evidence="2 3">
    <name type="scientific">Priestia iocasae</name>
    <dbReference type="NCBI Taxonomy" id="2291674"/>
    <lineage>
        <taxon>Bacteria</taxon>
        <taxon>Bacillati</taxon>
        <taxon>Bacillota</taxon>
        <taxon>Bacilli</taxon>
        <taxon>Bacillales</taxon>
        <taxon>Bacillaceae</taxon>
        <taxon>Priestia</taxon>
    </lineage>
</organism>
<dbReference type="PANTHER" id="PTHR12558:SF50">
    <property type="entry name" value="ASSEMBLY CHAPERONE OF RPL4-RELATED"/>
    <property type="match status" value="1"/>
</dbReference>
<dbReference type="Gene3D" id="1.25.40.10">
    <property type="entry name" value="Tetratricopeptide repeat domain"/>
    <property type="match status" value="2"/>
</dbReference>
<keyword evidence="1" id="KW-0802">TPR repeat</keyword>
<keyword evidence="3" id="KW-1185">Reference proteome</keyword>
<protein>
    <submittedName>
        <fullName evidence="2">Tetratricopeptide (TPR) repeat protein</fullName>
    </submittedName>
</protein>
<evidence type="ECO:0000256" key="1">
    <source>
        <dbReference type="PROSITE-ProRule" id="PRU00339"/>
    </source>
</evidence>
<evidence type="ECO:0000313" key="2">
    <source>
        <dbReference type="EMBL" id="MBM7702889.1"/>
    </source>
</evidence>
<feature type="repeat" description="TPR" evidence="1">
    <location>
        <begin position="97"/>
        <end position="130"/>
    </location>
</feature>
<dbReference type="EMBL" id="JAFBFC010000003">
    <property type="protein sequence ID" value="MBM7702889.1"/>
    <property type="molecule type" value="Genomic_DNA"/>
</dbReference>
<dbReference type="Proteomes" id="UP000809829">
    <property type="component" value="Unassembled WGS sequence"/>
</dbReference>
<dbReference type="SMART" id="SM00028">
    <property type="entry name" value="TPR"/>
    <property type="match status" value="2"/>
</dbReference>